<organism evidence="24 25">
    <name type="scientific">Paspalum notatum var. saurae</name>
    <dbReference type="NCBI Taxonomy" id="547442"/>
    <lineage>
        <taxon>Eukaryota</taxon>
        <taxon>Viridiplantae</taxon>
        <taxon>Streptophyta</taxon>
        <taxon>Embryophyta</taxon>
        <taxon>Tracheophyta</taxon>
        <taxon>Spermatophyta</taxon>
        <taxon>Magnoliopsida</taxon>
        <taxon>Liliopsida</taxon>
        <taxon>Poales</taxon>
        <taxon>Poaceae</taxon>
        <taxon>PACMAD clade</taxon>
        <taxon>Panicoideae</taxon>
        <taxon>Andropogonodae</taxon>
        <taxon>Paspaleae</taxon>
        <taxon>Paspalinae</taxon>
        <taxon>Paspalum</taxon>
    </lineage>
</organism>
<evidence type="ECO:0000313" key="25">
    <source>
        <dbReference type="Proteomes" id="UP001341281"/>
    </source>
</evidence>
<dbReference type="FunFam" id="3.30.200.20:FF:000059">
    <property type="entry name" value="S-receptor-like serine/threonine-protein kinase"/>
    <property type="match status" value="1"/>
</dbReference>
<keyword evidence="10 19" id="KW-1133">Transmembrane helix</keyword>
<dbReference type="Proteomes" id="UP001341281">
    <property type="component" value="Chromosome 07"/>
</dbReference>
<dbReference type="CDD" id="cd01098">
    <property type="entry name" value="PAN_AP_plant"/>
    <property type="match status" value="1"/>
</dbReference>
<dbReference type="SUPFAM" id="SSF57414">
    <property type="entry name" value="Hairpin loop containing domain-like"/>
    <property type="match status" value="1"/>
</dbReference>
<feature type="signal peptide" evidence="20">
    <location>
        <begin position="1"/>
        <end position="27"/>
    </location>
</feature>
<dbReference type="InterPro" id="IPR017441">
    <property type="entry name" value="Protein_kinase_ATP_BS"/>
</dbReference>
<name>A0AAQ3UC14_PASNO</name>
<reference evidence="24 25" key="1">
    <citation type="submission" date="2024-02" db="EMBL/GenBank/DDBJ databases">
        <title>High-quality chromosome-scale genome assembly of Pensacola bahiagrass (Paspalum notatum Flugge var. saurae).</title>
        <authorList>
            <person name="Vega J.M."/>
            <person name="Podio M."/>
            <person name="Orjuela J."/>
            <person name="Siena L.A."/>
            <person name="Pessino S.C."/>
            <person name="Combes M.C."/>
            <person name="Mariac C."/>
            <person name="Albertini E."/>
            <person name="Pupilli F."/>
            <person name="Ortiz J.P.A."/>
            <person name="Leblanc O."/>
        </authorList>
    </citation>
    <scope>NUCLEOTIDE SEQUENCE [LARGE SCALE GENOMIC DNA]</scope>
    <source>
        <strain evidence="24">R1</strain>
        <tissue evidence="24">Leaf</tissue>
    </source>
</reference>
<evidence type="ECO:0000256" key="15">
    <source>
        <dbReference type="ARBA" id="ARBA00047899"/>
    </source>
</evidence>
<dbReference type="Gene3D" id="1.10.510.10">
    <property type="entry name" value="Transferase(Phosphotransferase) domain 1"/>
    <property type="match status" value="1"/>
</dbReference>
<dbReference type="InterPro" id="IPR001480">
    <property type="entry name" value="Bulb-type_lectin_dom"/>
</dbReference>
<dbReference type="Pfam" id="PF01453">
    <property type="entry name" value="B_lectin"/>
    <property type="match status" value="1"/>
</dbReference>
<evidence type="ECO:0000256" key="9">
    <source>
        <dbReference type="ARBA" id="ARBA00022840"/>
    </source>
</evidence>
<evidence type="ECO:0000256" key="13">
    <source>
        <dbReference type="ARBA" id="ARBA00023170"/>
    </source>
</evidence>
<dbReference type="GO" id="GO:0004674">
    <property type="term" value="F:protein serine/threonine kinase activity"/>
    <property type="evidence" value="ECO:0007669"/>
    <property type="project" value="UniProtKB-KW"/>
</dbReference>
<comment type="subcellular location">
    <subcellularLocation>
        <location evidence="1">Membrane</location>
        <topology evidence="1">Single-pass type I membrane protein</topology>
    </subcellularLocation>
</comment>
<keyword evidence="13" id="KW-0675">Receptor</keyword>
<keyword evidence="9 17" id="KW-0067">ATP-binding</keyword>
<dbReference type="GO" id="GO:0005524">
    <property type="term" value="F:ATP binding"/>
    <property type="evidence" value="ECO:0007669"/>
    <property type="project" value="UniProtKB-UniRule"/>
</dbReference>
<keyword evidence="2 17" id="KW-0723">Serine/threonine-protein kinase</keyword>
<evidence type="ECO:0000256" key="5">
    <source>
        <dbReference type="ARBA" id="ARBA00022692"/>
    </source>
</evidence>
<keyword evidence="7 17" id="KW-0547">Nucleotide-binding</keyword>
<dbReference type="PIRSF" id="PIRSF000641">
    <property type="entry name" value="SRK"/>
    <property type="match status" value="1"/>
</dbReference>
<keyword evidence="8 17" id="KW-0418">Kinase</keyword>
<dbReference type="Pfam" id="PF00024">
    <property type="entry name" value="PAN_1"/>
    <property type="match status" value="1"/>
</dbReference>
<evidence type="ECO:0000256" key="7">
    <source>
        <dbReference type="ARBA" id="ARBA00022741"/>
    </source>
</evidence>
<evidence type="ECO:0000256" key="4">
    <source>
        <dbReference type="ARBA" id="ARBA00022679"/>
    </source>
</evidence>
<keyword evidence="25" id="KW-1185">Reference proteome</keyword>
<evidence type="ECO:0000256" key="14">
    <source>
        <dbReference type="ARBA" id="ARBA00023180"/>
    </source>
</evidence>
<dbReference type="PANTHER" id="PTHR47974:SF1">
    <property type="entry name" value="PROTEIN KINASE DOMAIN-CONTAINING PROTEIN"/>
    <property type="match status" value="1"/>
</dbReference>
<evidence type="ECO:0000256" key="10">
    <source>
        <dbReference type="ARBA" id="ARBA00022989"/>
    </source>
</evidence>
<evidence type="ECO:0000259" key="23">
    <source>
        <dbReference type="PROSITE" id="PS50948"/>
    </source>
</evidence>
<dbReference type="EC" id="2.7.11.1" evidence="17"/>
<dbReference type="SUPFAM" id="SSF56112">
    <property type="entry name" value="Protein kinase-like (PK-like)"/>
    <property type="match status" value="1"/>
</dbReference>
<dbReference type="AlphaFoldDB" id="A0AAQ3UC14"/>
<evidence type="ECO:0000256" key="12">
    <source>
        <dbReference type="ARBA" id="ARBA00023157"/>
    </source>
</evidence>
<dbReference type="Gene3D" id="3.30.200.20">
    <property type="entry name" value="Phosphorylase Kinase, domain 1"/>
    <property type="match status" value="1"/>
</dbReference>
<keyword evidence="12" id="KW-1015">Disulfide bond</keyword>
<evidence type="ECO:0000256" key="8">
    <source>
        <dbReference type="ARBA" id="ARBA00022777"/>
    </source>
</evidence>
<feature type="domain" description="Apple" evidence="23">
    <location>
        <begin position="338"/>
        <end position="414"/>
    </location>
</feature>
<evidence type="ECO:0000256" key="3">
    <source>
        <dbReference type="ARBA" id="ARBA00022536"/>
    </source>
</evidence>
<sequence length="815" mass="91143">MRMRMRACGIFISAFLLFASLPSSALSATGRRSTLWHGDSIAVEDASDDVLVSPSGNFSCGFYKVATNAYVLAIWFSRSADATTAWAANRDAPVNGRGSRAGFRKDGSLVLQDMDGRVVWSTNTSGTGADRVQLLDTGNLVVADAAGRWLWQSFEWPTDTLLPEQPITRYKRLVSAAARGLPYSGYYNLYFDSNNILSLIYDGPEISSNYWPNPNKRWWENNRTAYNSSRSGSLDRYGAFWASDQTQFIASDMGEGVMRRLTLDYDGNLRLYSLDDADGGWRVTWAALPRQCDVHGVCGRNAVCAYLPRLACSCPEGFVASDASDWSKRCRPQFGVRCGEPVYFAEMPNFDFWGFDFNYTPGVSMETCRKMCLDDCNCEAFGYRRGTGECYPKITLWNGLAEDISGQHIFLKVPARVKNLNPTVLGFRGHGCTVQERNASVRSSYLRVRGNRIKFLYFYWFLAAVFVVEAIFIVVGYLFVFRSADPAAAARVRDEEGYALLFSHFRRFTYDELFDATGKFSYKLGRGASGTVYKGALDDGRTVAVKRLDDLTQADEVFRSELSVIGRINHMNLVRVWGFCSEHSNRLLVSEYVENGSLDKALFAGDGETAVLGWRSRYKIAAGVAKGLAYLHHECLEWIVHCDVKPEKILLDTNLEPKITDFGLVKLLSRDAGGRLVLSRAQGTRGYVAPECAMGRPITGKADVYSFGVVLLELLRGQRVCHWVVDGKVEVGTDFQRLVAWLNQKISKRDYGSSSWLKEELIDPRLRGDFSELQAATMLDLAVSCVDDDPNRRPSMSTVLQKLLSLEDAVSMRYA</sequence>
<dbReference type="Pfam" id="PF00069">
    <property type="entry name" value="Pkinase"/>
    <property type="match status" value="1"/>
</dbReference>
<feature type="transmembrane region" description="Helical" evidence="19">
    <location>
        <begin position="457"/>
        <end position="481"/>
    </location>
</feature>
<dbReference type="PROSITE" id="PS00107">
    <property type="entry name" value="PROTEIN_KINASE_ATP"/>
    <property type="match status" value="1"/>
</dbReference>
<dbReference type="FunFam" id="1.10.510.10:FF:000537">
    <property type="entry name" value="Putative receptor-like protein kinase"/>
    <property type="match status" value="1"/>
</dbReference>
<dbReference type="InterPro" id="IPR011009">
    <property type="entry name" value="Kinase-like_dom_sf"/>
</dbReference>
<evidence type="ECO:0000256" key="11">
    <source>
        <dbReference type="ARBA" id="ARBA00023136"/>
    </source>
</evidence>
<dbReference type="InterPro" id="IPR036426">
    <property type="entry name" value="Bulb-type_lectin_dom_sf"/>
</dbReference>
<comment type="catalytic activity">
    <reaction evidence="16 17">
        <text>L-seryl-[protein] + ATP = O-phospho-L-seryl-[protein] + ADP + H(+)</text>
        <dbReference type="Rhea" id="RHEA:17989"/>
        <dbReference type="Rhea" id="RHEA-COMP:9863"/>
        <dbReference type="Rhea" id="RHEA-COMP:11604"/>
        <dbReference type="ChEBI" id="CHEBI:15378"/>
        <dbReference type="ChEBI" id="CHEBI:29999"/>
        <dbReference type="ChEBI" id="CHEBI:30616"/>
        <dbReference type="ChEBI" id="CHEBI:83421"/>
        <dbReference type="ChEBI" id="CHEBI:456216"/>
        <dbReference type="EC" id="2.7.11.1"/>
    </reaction>
</comment>
<dbReference type="GO" id="GO:0016020">
    <property type="term" value="C:membrane"/>
    <property type="evidence" value="ECO:0007669"/>
    <property type="project" value="UniProtKB-SubCell"/>
</dbReference>
<comment type="similarity">
    <text evidence="17">Belongs to the protein kinase superfamily. Ser/Thr protein kinase family.</text>
</comment>
<dbReference type="CDD" id="cd00028">
    <property type="entry name" value="B_lectin"/>
    <property type="match status" value="1"/>
</dbReference>
<dbReference type="InterPro" id="IPR000719">
    <property type="entry name" value="Prot_kinase_dom"/>
</dbReference>
<feature type="binding site" evidence="18">
    <location>
        <position position="546"/>
    </location>
    <ligand>
        <name>ATP</name>
        <dbReference type="ChEBI" id="CHEBI:30616"/>
    </ligand>
</feature>
<accession>A0AAQ3UC14</accession>
<keyword evidence="14" id="KW-0325">Glycoprotein</keyword>
<gene>
    <name evidence="24" type="ORF">U9M48_034118</name>
</gene>
<evidence type="ECO:0000259" key="22">
    <source>
        <dbReference type="PROSITE" id="PS50927"/>
    </source>
</evidence>
<keyword evidence="4 17" id="KW-0808">Transferase</keyword>
<evidence type="ECO:0000256" key="20">
    <source>
        <dbReference type="SAM" id="SignalP"/>
    </source>
</evidence>
<dbReference type="InterPro" id="IPR024171">
    <property type="entry name" value="SRK-like_kinase"/>
</dbReference>
<keyword evidence="5 19" id="KW-0812">Transmembrane</keyword>
<keyword evidence="3" id="KW-0245">EGF-like domain</keyword>
<evidence type="ECO:0000256" key="2">
    <source>
        <dbReference type="ARBA" id="ARBA00022527"/>
    </source>
</evidence>
<dbReference type="PROSITE" id="PS50948">
    <property type="entry name" value="PAN"/>
    <property type="match status" value="1"/>
</dbReference>
<evidence type="ECO:0000259" key="21">
    <source>
        <dbReference type="PROSITE" id="PS50011"/>
    </source>
</evidence>
<dbReference type="GO" id="GO:0051707">
    <property type="term" value="P:response to other organism"/>
    <property type="evidence" value="ECO:0007669"/>
    <property type="project" value="UniProtKB-ARBA"/>
</dbReference>
<proteinExistence type="inferred from homology"/>
<evidence type="ECO:0000256" key="18">
    <source>
        <dbReference type="PROSITE-ProRule" id="PRU10141"/>
    </source>
</evidence>
<dbReference type="CDD" id="cd14066">
    <property type="entry name" value="STKc_IRAK"/>
    <property type="match status" value="1"/>
</dbReference>
<dbReference type="SMART" id="SM00108">
    <property type="entry name" value="B_lectin"/>
    <property type="match status" value="1"/>
</dbReference>
<feature type="domain" description="Protein kinase" evidence="21">
    <location>
        <begin position="518"/>
        <end position="804"/>
    </location>
</feature>
<evidence type="ECO:0000256" key="1">
    <source>
        <dbReference type="ARBA" id="ARBA00004479"/>
    </source>
</evidence>
<dbReference type="GO" id="GO:0048544">
    <property type="term" value="P:recognition of pollen"/>
    <property type="evidence" value="ECO:0007669"/>
    <property type="project" value="InterPro"/>
</dbReference>
<evidence type="ECO:0000313" key="24">
    <source>
        <dbReference type="EMBL" id="WVZ87487.1"/>
    </source>
</evidence>
<keyword evidence="6 20" id="KW-0732">Signal</keyword>
<evidence type="ECO:0000256" key="19">
    <source>
        <dbReference type="SAM" id="Phobius"/>
    </source>
</evidence>
<dbReference type="Pfam" id="PF00954">
    <property type="entry name" value="S_locus_glycop"/>
    <property type="match status" value="1"/>
</dbReference>
<dbReference type="Gene3D" id="2.90.10.10">
    <property type="entry name" value="Bulb-type lectin domain"/>
    <property type="match status" value="1"/>
</dbReference>
<protein>
    <recommendedName>
        <fullName evidence="17">Receptor-like serine/threonine-protein kinase</fullName>
        <ecNumber evidence="17">2.7.11.1</ecNumber>
    </recommendedName>
</protein>
<comment type="catalytic activity">
    <reaction evidence="15 17">
        <text>L-threonyl-[protein] + ATP = O-phospho-L-threonyl-[protein] + ADP + H(+)</text>
        <dbReference type="Rhea" id="RHEA:46608"/>
        <dbReference type="Rhea" id="RHEA-COMP:11060"/>
        <dbReference type="Rhea" id="RHEA-COMP:11605"/>
        <dbReference type="ChEBI" id="CHEBI:15378"/>
        <dbReference type="ChEBI" id="CHEBI:30013"/>
        <dbReference type="ChEBI" id="CHEBI:30616"/>
        <dbReference type="ChEBI" id="CHEBI:61977"/>
        <dbReference type="ChEBI" id="CHEBI:456216"/>
        <dbReference type="EC" id="2.7.11.1"/>
    </reaction>
</comment>
<feature type="chain" id="PRO_5042954910" description="Receptor-like serine/threonine-protein kinase" evidence="20">
    <location>
        <begin position="28"/>
        <end position="815"/>
    </location>
</feature>
<dbReference type="PROSITE" id="PS50011">
    <property type="entry name" value="PROTEIN_KINASE_DOM"/>
    <property type="match status" value="1"/>
</dbReference>
<keyword evidence="11 19" id="KW-0472">Membrane</keyword>
<dbReference type="SUPFAM" id="SSF51110">
    <property type="entry name" value="alpha-D-mannose-specific plant lectins"/>
    <property type="match status" value="1"/>
</dbReference>
<dbReference type="PROSITE" id="PS50927">
    <property type="entry name" value="BULB_LECTIN"/>
    <property type="match status" value="1"/>
</dbReference>
<evidence type="ECO:0000256" key="17">
    <source>
        <dbReference type="PIRNR" id="PIRNR000641"/>
    </source>
</evidence>
<evidence type="ECO:0000256" key="16">
    <source>
        <dbReference type="ARBA" id="ARBA00048679"/>
    </source>
</evidence>
<dbReference type="FunFam" id="2.90.10.10:FF:000007">
    <property type="entry name" value="Serine/threonine-protein kinase"/>
    <property type="match status" value="1"/>
</dbReference>
<dbReference type="InterPro" id="IPR000858">
    <property type="entry name" value="S_locus_glycoprot_dom"/>
</dbReference>
<evidence type="ECO:0000256" key="6">
    <source>
        <dbReference type="ARBA" id="ARBA00022729"/>
    </source>
</evidence>
<feature type="domain" description="Bulb-type lectin" evidence="22">
    <location>
        <begin position="26"/>
        <end position="155"/>
    </location>
</feature>
<dbReference type="InterPro" id="IPR003609">
    <property type="entry name" value="Pan_app"/>
</dbReference>
<dbReference type="EMBL" id="CP144751">
    <property type="protein sequence ID" value="WVZ87487.1"/>
    <property type="molecule type" value="Genomic_DNA"/>
</dbReference>
<dbReference type="PANTHER" id="PTHR47974">
    <property type="entry name" value="OS07G0415500 PROTEIN"/>
    <property type="match status" value="1"/>
</dbReference>